<accession>A0ACB6F6U6</accession>
<gene>
    <name evidence="1" type="ORF">AG0111_0g11789</name>
</gene>
<evidence type="ECO:0000313" key="2">
    <source>
        <dbReference type="Proteomes" id="UP000293547"/>
    </source>
</evidence>
<evidence type="ECO:0000313" key="1">
    <source>
        <dbReference type="EMBL" id="KAB2100134.1"/>
    </source>
</evidence>
<name>A0ACB6F6U6_9PLEO</name>
<sequence>MVSKRIAKKRKRTSNTPAQSKRRRTTRLALTDASEPYRAHVSASEVFWAATRILEDNGTRYLVEWEGIDPGTGRPYEPTWEPHNFVTLALEADWKKAIAAQSTATRRVHNQAQSFEEAGSRVQFFSESPETVTFRQSQPQRSLTSLFQDPEQTACVSNSGTSYKCGATFPRQNNASLTISKMTTLEETPGWNQRDPAIADNSGHTNEHLGAPEPTALGSRHSLHAQSSPRIEEVGSVGHVQLSSHPDVVAKLQDAGCEEDETPENSRQERPEPPETQEQQEMPGKLEILEAMSSAPAHEAVHREPELQAASKAMSSTKRSSDHALEKATPFSLPGGSVEELHLASVSAERSPGRLSKDGWIHEKTAIQHATAEPDMSDEPSGFLARSERSMSLSAKQSESIVQHRRTRACTLPIAATDRAPIVPPGLSTQLGLRPETKTTAGQAFVKQDVNALAGSRNAKTCPLPAAVLTVCARHTSEQNKPLEADIGVLRDPTTLNWSVREPEVVREWEEQVRVANSMDATGREQTDLVARVSLSPKPPSCEEVDQNSAPRRYEDGCRTVSRFTSPVVESVGTYPTSPSEELRSTLERVDPFSDELAVVPRPSREPSVTASCSSSPINQKRLHDMKLAPQHIQPLVDDGRYAQRSTTPSHELSQCDIQSSQHRDACPVKSTYSNATLASEPHTPVCRTDRSSVDRAVATKPMDGAAHVGPRRNKPFMKRVKTGCATCRRRKKKCDEAKPECDNCTRIGITCQGYMDKMTLRKNGSSTSLPSLSDQAPKPVDTHQPQSKPRRCNLADILNNEPSLGSDHSIYQEPHAPVQRADANGGVAVEEREYRLPAPGRETDRHDLSRASRPREQPYPYRTPYPLVPVHVHERDVSNEDPRAIHPIQIPPLAYHKARGYDQPPHNMGLSTAIPSALASDANHQKTQSSRSSLPAITDTALSKPSLCYNKQAVSLPKTEKQKMLDGEPFMPYDTQLVDDRRQCAAMLYHFNKTLDVMPELVQDMRERYFRAAIDAACTRPHCGDGPGSGRLGSNAHVVTPFHCDYGYNVSIGDNVVIGPSSRLLDSANISIGRNTRIGACVIITTLEAPTDTEASKTSCSLEVARDVYIGENVYMGDCCVVGAGVRVGNSAIIRSGSLVVCDVPPNSIVCGNPADAYEAG</sequence>
<organism evidence="1 2">
    <name type="scientific">Alternaria gaisen</name>
    <dbReference type="NCBI Taxonomy" id="167740"/>
    <lineage>
        <taxon>Eukaryota</taxon>
        <taxon>Fungi</taxon>
        <taxon>Dikarya</taxon>
        <taxon>Ascomycota</taxon>
        <taxon>Pezizomycotina</taxon>
        <taxon>Dothideomycetes</taxon>
        <taxon>Pleosporomycetidae</taxon>
        <taxon>Pleosporales</taxon>
        <taxon>Pleosporineae</taxon>
        <taxon>Pleosporaceae</taxon>
        <taxon>Alternaria</taxon>
        <taxon>Alternaria sect. Alternaria</taxon>
    </lineage>
</organism>
<reference evidence="1 2" key="1">
    <citation type="journal article" date="2019" name="bioRxiv">
        <title>Genomics, evolutionary history and diagnostics of the Alternaria alternata species group including apple and Asian pear pathotypes.</title>
        <authorList>
            <person name="Armitage A.D."/>
            <person name="Cockerton H.M."/>
            <person name="Sreenivasaprasad S."/>
            <person name="Woodhall J.W."/>
            <person name="Lane C.R."/>
            <person name="Harrison R.J."/>
            <person name="Clarkson J.P."/>
        </authorList>
    </citation>
    <scope>NUCLEOTIDE SEQUENCE [LARGE SCALE GENOMIC DNA]</scope>
    <source>
        <strain evidence="1 2">FERA 650</strain>
    </source>
</reference>
<comment type="caution">
    <text evidence="1">The sequence shown here is derived from an EMBL/GenBank/DDBJ whole genome shotgun (WGS) entry which is preliminary data.</text>
</comment>
<proteinExistence type="predicted"/>
<dbReference type="EMBL" id="PDWZ02000014">
    <property type="protein sequence ID" value="KAB2100134.1"/>
    <property type="molecule type" value="Genomic_DNA"/>
</dbReference>
<keyword evidence="2" id="KW-1185">Reference proteome</keyword>
<dbReference type="Proteomes" id="UP000293547">
    <property type="component" value="Unassembled WGS sequence"/>
</dbReference>
<protein>
    <submittedName>
        <fullName evidence="1">Uncharacterized protein</fullName>
    </submittedName>
</protein>